<reference evidence="2" key="1">
    <citation type="submission" date="2016-10" db="EMBL/GenBank/DDBJ databases">
        <title>Comparative genomics uncovers the prolific and rare metabolic potential of the cyanobacterial genus Moorea.</title>
        <authorList>
            <person name="Leao T."/>
            <person name="Castelao G."/>
            <person name="Korobeynikov A."/>
            <person name="Monroe E.A."/>
            <person name="Podell S."/>
            <person name="Glukhov E."/>
            <person name="Allen E."/>
            <person name="Gerwick W.H."/>
            <person name="Gerwick L."/>
        </authorList>
    </citation>
    <scope>NUCLEOTIDE SEQUENCE [LARGE SCALE GENOMIC DNA]</scope>
    <source>
        <strain evidence="2">PAL-8-15-08-1</strain>
    </source>
</reference>
<evidence type="ECO:0000313" key="2">
    <source>
        <dbReference type="Proteomes" id="UP000177870"/>
    </source>
</evidence>
<dbReference type="AlphaFoldDB" id="A0A1D8TYK3"/>
<dbReference type="SUPFAM" id="SSF53335">
    <property type="entry name" value="S-adenosyl-L-methionine-dependent methyltransferases"/>
    <property type="match status" value="1"/>
</dbReference>
<gene>
    <name evidence="1" type="ORF">BJP34_27755</name>
</gene>
<dbReference type="InterPro" id="IPR029063">
    <property type="entry name" value="SAM-dependent_MTases_sf"/>
</dbReference>
<name>A0A1D8TYK3_9CYAN</name>
<sequence>MKSFNLTELANKYQSDKGTEYFDKHGYTLIYETLFWLLKSKPITFLEIGLCIGGPEFGDHLLSRIPTDMPSIRMWTDYFDNGHVYGFDINDFSHLESEVRNFKFVKGDLSCQNDITNLVKVTAQLEGKQNLVVYDVILDDASHASFHQQQAFALLFPSLKQNGIYIIEDLHWQSPSYEDKLPDVPKTIELLVQLENLKNGSGVLSNNYLFRNEIMNFIDNIKSIEFYCDQKLAIITKT</sequence>
<evidence type="ECO:0008006" key="3">
    <source>
        <dbReference type="Google" id="ProtNLM"/>
    </source>
</evidence>
<evidence type="ECO:0000313" key="1">
    <source>
        <dbReference type="EMBL" id="AOX02731.1"/>
    </source>
</evidence>
<dbReference type="EMBL" id="CP017599">
    <property type="protein sequence ID" value="AOX02731.1"/>
    <property type="molecule type" value="Genomic_DNA"/>
</dbReference>
<dbReference type="RefSeq" id="WP_070395132.1">
    <property type="nucleotide sequence ID" value="NZ_CP017599.1"/>
</dbReference>
<dbReference type="KEGG" id="mpro:BJP34_27755"/>
<proteinExistence type="predicted"/>
<dbReference type="Proteomes" id="UP000177870">
    <property type="component" value="Chromosome"/>
</dbReference>
<accession>A0A1D8TYK3</accession>
<dbReference type="Gene3D" id="3.40.50.150">
    <property type="entry name" value="Vaccinia Virus protein VP39"/>
    <property type="match status" value="1"/>
</dbReference>
<protein>
    <recommendedName>
        <fullName evidence="3">Rhamnosyl O-methyltransferase</fullName>
    </recommendedName>
</protein>
<dbReference type="OrthoDB" id="9801954at2"/>
<organism evidence="1 2">
    <name type="scientific">Moorena producens PAL-8-15-08-1</name>
    <dbReference type="NCBI Taxonomy" id="1458985"/>
    <lineage>
        <taxon>Bacteria</taxon>
        <taxon>Bacillati</taxon>
        <taxon>Cyanobacteriota</taxon>
        <taxon>Cyanophyceae</taxon>
        <taxon>Coleofasciculales</taxon>
        <taxon>Coleofasciculaceae</taxon>
        <taxon>Moorena</taxon>
    </lineage>
</organism>